<sequence>MGKISLVLDPSWKQWTQLARTQFYGSQQNVNFAEIQNYKRKFGADFDHSRDYYSCVTHVSNRPIDLRCGPEREYAKLAQPGASLSPCQRHQAVRDPVWRVPPCVRALLSSS</sequence>
<organism evidence="1 2">
    <name type="scientific">Ficus carica</name>
    <name type="common">Common fig</name>
    <dbReference type="NCBI Taxonomy" id="3494"/>
    <lineage>
        <taxon>Eukaryota</taxon>
        <taxon>Viridiplantae</taxon>
        <taxon>Streptophyta</taxon>
        <taxon>Embryophyta</taxon>
        <taxon>Tracheophyta</taxon>
        <taxon>Spermatophyta</taxon>
        <taxon>Magnoliopsida</taxon>
        <taxon>eudicotyledons</taxon>
        <taxon>Gunneridae</taxon>
        <taxon>Pentapetalae</taxon>
        <taxon>rosids</taxon>
        <taxon>fabids</taxon>
        <taxon>Rosales</taxon>
        <taxon>Moraceae</taxon>
        <taxon>Ficeae</taxon>
        <taxon>Ficus</taxon>
    </lineage>
</organism>
<keyword evidence="2" id="KW-1185">Reference proteome</keyword>
<evidence type="ECO:0000313" key="2">
    <source>
        <dbReference type="Proteomes" id="UP001187192"/>
    </source>
</evidence>
<evidence type="ECO:0000313" key="1">
    <source>
        <dbReference type="EMBL" id="GMN68007.1"/>
    </source>
</evidence>
<proteinExistence type="predicted"/>
<protein>
    <submittedName>
        <fullName evidence="1">Uncharacterized protein</fullName>
    </submittedName>
</protein>
<accession>A0AA88E4K2</accession>
<reference evidence="1" key="1">
    <citation type="submission" date="2023-07" db="EMBL/GenBank/DDBJ databases">
        <title>draft genome sequence of fig (Ficus carica).</title>
        <authorList>
            <person name="Takahashi T."/>
            <person name="Nishimura K."/>
        </authorList>
    </citation>
    <scope>NUCLEOTIDE SEQUENCE</scope>
</reference>
<name>A0AA88E4K2_FICCA</name>
<gene>
    <name evidence="1" type="ORF">TIFTF001_037070</name>
</gene>
<dbReference type="Proteomes" id="UP001187192">
    <property type="component" value="Unassembled WGS sequence"/>
</dbReference>
<comment type="caution">
    <text evidence="1">The sequence shown here is derived from an EMBL/GenBank/DDBJ whole genome shotgun (WGS) entry which is preliminary data.</text>
</comment>
<dbReference type="AlphaFoldDB" id="A0AA88E4K2"/>
<dbReference type="EMBL" id="BTGU01000535">
    <property type="protein sequence ID" value="GMN68007.1"/>
    <property type="molecule type" value="Genomic_DNA"/>
</dbReference>